<organism evidence="1 2">
    <name type="scientific">Idiomarina piscisalsi</name>
    <dbReference type="NCBI Taxonomy" id="1096243"/>
    <lineage>
        <taxon>Bacteria</taxon>
        <taxon>Pseudomonadati</taxon>
        <taxon>Pseudomonadota</taxon>
        <taxon>Gammaproteobacteria</taxon>
        <taxon>Alteromonadales</taxon>
        <taxon>Idiomarinaceae</taxon>
        <taxon>Idiomarina</taxon>
    </lineage>
</organism>
<dbReference type="InterPro" id="IPR012347">
    <property type="entry name" value="Ferritin-like"/>
</dbReference>
<protein>
    <submittedName>
        <fullName evidence="1">tRNA-(Ms[2]io[6]A)-hydroxylase</fullName>
    </submittedName>
</protein>
<evidence type="ECO:0000313" key="2">
    <source>
        <dbReference type="Proteomes" id="UP000288361"/>
    </source>
</evidence>
<dbReference type="NCBIfam" id="NF047790">
    <property type="entry name" value="tRNAmsioHdxaseMiaE"/>
    <property type="match status" value="1"/>
</dbReference>
<sequence>MNTAVVSPYLPLLEPINEFLLCTTPDEWIQEAAKAENLPIILLDHLHCELKAAQSAALLLRRYAVSESHGQLLLDALQPYEDLVYRGIGTLNDVQKSKQLSHALKAAESQPFADDIIERMSRLIREELHHFQQVYEIMEARNIPLQKLTASRYAKQLLQKVRTYEPEALIDKLIIGALIEARSCERFAALAPYLDEDIARFYVSLLRSEARHYQDYLELAQKLSETNISDRVKQFREWEAELIRSEDTELRFHSGVPAYA</sequence>
<comment type="caution">
    <text evidence="1">The sequence shown here is derived from an EMBL/GenBank/DDBJ whole genome shotgun (WGS) entry which is preliminary data.</text>
</comment>
<dbReference type="GO" id="GO:0006400">
    <property type="term" value="P:tRNA modification"/>
    <property type="evidence" value="ECO:0007669"/>
    <property type="project" value="InterPro"/>
</dbReference>
<dbReference type="Pfam" id="PF06175">
    <property type="entry name" value="MiaE"/>
    <property type="match status" value="1"/>
</dbReference>
<dbReference type="InterPro" id="IPR010386">
    <property type="entry name" value="tRNA-Hydrxlase_MiaE"/>
</dbReference>
<gene>
    <name evidence="1" type="ORF">CWI73_10675</name>
</gene>
<dbReference type="AlphaFoldDB" id="A0A432YN34"/>
<dbReference type="InterPro" id="IPR009078">
    <property type="entry name" value="Ferritin-like_SF"/>
</dbReference>
<proteinExistence type="predicted"/>
<accession>A0A432YN34</accession>
<dbReference type="EMBL" id="PIQA01000012">
    <property type="protein sequence ID" value="RUO62409.1"/>
    <property type="molecule type" value="Genomic_DNA"/>
</dbReference>
<dbReference type="PANTHER" id="PTHR42637:SF1">
    <property type="entry name" value="TRNA 2-(METHYLSULFANYL)-N(6)-ISOPENTENYLADENOSINE(37) HYDROXYLASE"/>
    <property type="match status" value="1"/>
</dbReference>
<dbReference type="Gene3D" id="1.20.1260.10">
    <property type="match status" value="1"/>
</dbReference>
<dbReference type="PANTHER" id="PTHR42637">
    <property type="entry name" value="TRNA-(MS[2]IO[6]A)-HYDROXYLASE"/>
    <property type="match status" value="1"/>
</dbReference>
<dbReference type="RefSeq" id="WP_126752761.1">
    <property type="nucleotide sequence ID" value="NZ_JBHUMT010000016.1"/>
</dbReference>
<dbReference type="PIRSF" id="PIRSF020736">
    <property type="entry name" value="MiaE"/>
    <property type="match status" value="1"/>
</dbReference>
<dbReference type="GO" id="GO:0045301">
    <property type="term" value="F:tRNA 2-(methylsulfanyl)-N(6)-isopentenyladenosine(37) hydroxylase activity"/>
    <property type="evidence" value="ECO:0007669"/>
    <property type="project" value="InterPro"/>
</dbReference>
<dbReference type="Proteomes" id="UP000288361">
    <property type="component" value="Unassembled WGS sequence"/>
</dbReference>
<reference evidence="1 2" key="1">
    <citation type="journal article" date="2011" name="Front. Microbiol.">
        <title>Genomic signatures of strain selection and enhancement in Bacillus atrophaeus var. globigii, a historical biowarfare simulant.</title>
        <authorList>
            <person name="Gibbons H.S."/>
            <person name="Broomall S.M."/>
            <person name="McNew L.A."/>
            <person name="Daligault H."/>
            <person name="Chapman C."/>
            <person name="Bruce D."/>
            <person name="Karavis M."/>
            <person name="Krepps M."/>
            <person name="McGregor P.A."/>
            <person name="Hong C."/>
            <person name="Park K.H."/>
            <person name="Akmal A."/>
            <person name="Feldman A."/>
            <person name="Lin J.S."/>
            <person name="Chang W.E."/>
            <person name="Higgs B.W."/>
            <person name="Demirev P."/>
            <person name="Lindquist J."/>
            <person name="Liem A."/>
            <person name="Fochler E."/>
            <person name="Read T.D."/>
            <person name="Tapia R."/>
            <person name="Johnson S."/>
            <person name="Bishop-Lilly K.A."/>
            <person name="Detter C."/>
            <person name="Han C."/>
            <person name="Sozhamannan S."/>
            <person name="Rosenzweig C.N."/>
            <person name="Skowronski E.W."/>
        </authorList>
    </citation>
    <scope>NUCLEOTIDE SEQUENCE [LARGE SCALE GENOMIC DNA]</scope>
    <source>
        <strain evidence="1 2">TPS4-2</strain>
    </source>
</reference>
<dbReference type="SUPFAM" id="SSF47240">
    <property type="entry name" value="Ferritin-like"/>
    <property type="match status" value="1"/>
</dbReference>
<evidence type="ECO:0000313" key="1">
    <source>
        <dbReference type="EMBL" id="RUO62409.1"/>
    </source>
</evidence>
<dbReference type="CDD" id="cd07910">
    <property type="entry name" value="MiaE"/>
    <property type="match status" value="1"/>
</dbReference>
<name>A0A432YN34_9GAMM</name>